<dbReference type="EMBL" id="FXTM01000006">
    <property type="protein sequence ID" value="SMO48663.1"/>
    <property type="molecule type" value="Genomic_DNA"/>
</dbReference>
<dbReference type="OrthoDB" id="9807451at2"/>
<name>A0A521BNF8_9BACT</name>
<gene>
    <name evidence="2" type="ORF">SAMN06269117_10658</name>
</gene>
<dbReference type="PANTHER" id="PTHR42983:SF1">
    <property type="entry name" value="IRON-MOLYBDENUM PROTEIN"/>
    <property type="match status" value="1"/>
</dbReference>
<dbReference type="AlphaFoldDB" id="A0A521BNF8"/>
<dbReference type="PANTHER" id="PTHR42983">
    <property type="entry name" value="DINITROGENASE IRON-MOLYBDENUM COFACTOR PROTEIN-RELATED"/>
    <property type="match status" value="1"/>
</dbReference>
<proteinExistence type="predicted"/>
<dbReference type="InterPro" id="IPR036105">
    <property type="entry name" value="DiNase_FeMo-co_biosyn_sf"/>
</dbReference>
<dbReference type="SUPFAM" id="SSF53146">
    <property type="entry name" value="Nitrogenase accessory factor-like"/>
    <property type="match status" value="1"/>
</dbReference>
<organism evidence="2 3">
    <name type="scientific">Balnearium lithotrophicum</name>
    <dbReference type="NCBI Taxonomy" id="223788"/>
    <lineage>
        <taxon>Bacteria</taxon>
        <taxon>Pseudomonadati</taxon>
        <taxon>Aquificota</taxon>
        <taxon>Aquificia</taxon>
        <taxon>Desulfurobacteriales</taxon>
        <taxon>Desulfurobacteriaceae</taxon>
        <taxon>Balnearium</taxon>
    </lineage>
</organism>
<evidence type="ECO:0000313" key="2">
    <source>
        <dbReference type="EMBL" id="SMO48663.1"/>
    </source>
</evidence>
<dbReference type="InterPro" id="IPR033913">
    <property type="entry name" value="MTH1175_dom"/>
</dbReference>
<keyword evidence="3" id="KW-1185">Reference proteome</keyword>
<sequence>MRVAIPVETNEEENSVVCEHFGRTPYFAYVDIDENGNYSVTVEENPLIEHTEGALPELLKNKGVDLIVASRMGQKAQAFFNQWGIKVVLGAHGRVADVVRELKEVIG</sequence>
<dbReference type="Pfam" id="PF02579">
    <property type="entry name" value="Nitro_FeMo-Co"/>
    <property type="match status" value="1"/>
</dbReference>
<feature type="domain" description="Dinitrogenase iron-molybdenum cofactor biosynthesis" evidence="1">
    <location>
        <begin position="14"/>
        <end position="103"/>
    </location>
</feature>
<protein>
    <submittedName>
        <fullName evidence="2">Predicted Fe-Mo cluster-binding protein, NifX family</fullName>
    </submittedName>
</protein>
<evidence type="ECO:0000313" key="3">
    <source>
        <dbReference type="Proteomes" id="UP000317315"/>
    </source>
</evidence>
<dbReference type="Gene3D" id="3.30.420.130">
    <property type="entry name" value="Dinitrogenase iron-molybdenum cofactor biosynthesis domain"/>
    <property type="match status" value="1"/>
</dbReference>
<dbReference type="InterPro" id="IPR003731">
    <property type="entry name" value="Di-Nase_FeMo-co_biosynth"/>
</dbReference>
<evidence type="ECO:0000259" key="1">
    <source>
        <dbReference type="Pfam" id="PF02579"/>
    </source>
</evidence>
<accession>A0A521BNF8</accession>
<dbReference type="Proteomes" id="UP000317315">
    <property type="component" value="Unassembled WGS sequence"/>
</dbReference>
<dbReference type="RefSeq" id="WP_142934677.1">
    <property type="nucleotide sequence ID" value="NZ_FXTM01000006.1"/>
</dbReference>
<reference evidence="2 3" key="1">
    <citation type="submission" date="2017-05" db="EMBL/GenBank/DDBJ databases">
        <authorList>
            <person name="Varghese N."/>
            <person name="Submissions S."/>
        </authorList>
    </citation>
    <scope>NUCLEOTIDE SEQUENCE [LARGE SCALE GENOMIC DNA]</scope>
    <source>
        <strain evidence="2 3">DSM 16304</strain>
    </source>
</reference>
<dbReference type="CDD" id="cd00851">
    <property type="entry name" value="MTH1175"/>
    <property type="match status" value="1"/>
</dbReference>